<dbReference type="EC" id="4.2.1.96" evidence="3"/>
<reference evidence="5 6" key="1">
    <citation type="submission" date="2018-06" db="EMBL/GenBank/DDBJ databases">
        <title>Genomic Encyclopedia of Type Strains, Phase IV (KMG-IV): sequencing the most valuable type-strain genomes for metagenomic binning, comparative biology and taxonomic classification.</title>
        <authorList>
            <person name="Goeker M."/>
        </authorList>
    </citation>
    <scope>NUCLEOTIDE SEQUENCE [LARGE SCALE GENOMIC DNA]</scope>
    <source>
        <strain evidence="5 6">DSM 18048</strain>
    </source>
</reference>
<comment type="caution">
    <text evidence="5">The sequence shown here is derived from an EMBL/GenBank/DDBJ whole genome shotgun (WGS) entry which is preliminary data.</text>
</comment>
<dbReference type="InterPro" id="IPR001533">
    <property type="entry name" value="Pterin_deHydtase"/>
</dbReference>
<keyword evidence="6" id="KW-1185">Reference proteome</keyword>
<protein>
    <recommendedName>
        <fullName evidence="3">4a-hydroxytetrahydrobiopterin dehydratase</fullName>
        <ecNumber evidence="3">4.2.1.96</ecNumber>
    </recommendedName>
</protein>
<evidence type="ECO:0000256" key="2">
    <source>
        <dbReference type="ARBA" id="ARBA00006472"/>
    </source>
</evidence>
<evidence type="ECO:0000256" key="1">
    <source>
        <dbReference type="ARBA" id="ARBA00001554"/>
    </source>
</evidence>
<dbReference type="GO" id="GO:0008124">
    <property type="term" value="F:4-alpha-hydroxytetrahydrobiopterin dehydratase activity"/>
    <property type="evidence" value="ECO:0007669"/>
    <property type="project" value="UniProtKB-EC"/>
</dbReference>
<name>A0A318S5R3_9DEIO</name>
<dbReference type="RefSeq" id="WP_110887406.1">
    <property type="nucleotide sequence ID" value="NZ_QJSX01000010.1"/>
</dbReference>
<dbReference type="AlphaFoldDB" id="A0A318S5R3"/>
<evidence type="ECO:0000256" key="3">
    <source>
        <dbReference type="ARBA" id="ARBA00013252"/>
    </source>
</evidence>
<dbReference type="PANTHER" id="PTHR12599:SF0">
    <property type="entry name" value="PTERIN-4-ALPHA-CARBINOLAMINE DEHYDRATASE"/>
    <property type="match status" value="1"/>
</dbReference>
<dbReference type="Proteomes" id="UP000248326">
    <property type="component" value="Unassembled WGS sequence"/>
</dbReference>
<dbReference type="EMBL" id="QJSX01000010">
    <property type="protein sequence ID" value="PYE53050.1"/>
    <property type="molecule type" value="Genomic_DNA"/>
</dbReference>
<dbReference type="InterPro" id="IPR036428">
    <property type="entry name" value="PCD_sf"/>
</dbReference>
<dbReference type="GO" id="GO:0006729">
    <property type="term" value="P:tetrahydrobiopterin biosynthetic process"/>
    <property type="evidence" value="ECO:0007669"/>
    <property type="project" value="InterPro"/>
</dbReference>
<dbReference type="Pfam" id="PF01329">
    <property type="entry name" value="Pterin_4a"/>
    <property type="match status" value="1"/>
</dbReference>
<comment type="catalytic activity">
    <reaction evidence="1">
        <text>(4aS,6R)-4a-hydroxy-L-erythro-5,6,7,8-tetrahydrobiopterin = (6R)-L-erythro-6,7-dihydrobiopterin + H2O</text>
        <dbReference type="Rhea" id="RHEA:11920"/>
        <dbReference type="ChEBI" id="CHEBI:15377"/>
        <dbReference type="ChEBI" id="CHEBI:15642"/>
        <dbReference type="ChEBI" id="CHEBI:43120"/>
        <dbReference type="EC" id="4.2.1.96"/>
    </reaction>
</comment>
<sequence length="91" mass="9738">MTLSPEEFSSLPSGWSGDASGISREFSCSSYAAGVAFALRVALLAEKRDHHPDALTIAWKKVRVTFVTHSAGGVTNLDVRAALEVNALFDE</sequence>
<proteinExistence type="inferred from homology"/>
<keyword evidence="4" id="KW-0456">Lyase</keyword>
<evidence type="ECO:0000313" key="5">
    <source>
        <dbReference type="EMBL" id="PYE53050.1"/>
    </source>
</evidence>
<evidence type="ECO:0000313" key="6">
    <source>
        <dbReference type="Proteomes" id="UP000248326"/>
    </source>
</evidence>
<dbReference type="CDD" id="cd00488">
    <property type="entry name" value="PCD_DCoH"/>
    <property type="match status" value="1"/>
</dbReference>
<organism evidence="5 6">
    <name type="scientific">Deinococcus yavapaiensis KR-236</name>
    <dbReference type="NCBI Taxonomy" id="694435"/>
    <lineage>
        <taxon>Bacteria</taxon>
        <taxon>Thermotogati</taxon>
        <taxon>Deinococcota</taxon>
        <taxon>Deinococci</taxon>
        <taxon>Deinococcales</taxon>
        <taxon>Deinococcaceae</taxon>
        <taxon>Deinococcus</taxon>
    </lineage>
</organism>
<accession>A0A318S5R3</accession>
<comment type="similarity">
    <text evidence="2">Belongs to the pterin-4-alpha-carbinolamine dehydratase family.</text>
</comment>
<dbReference type="SUPFAM" id="SSF55248">
    <property type="entry name" value="PCD-like"/>
    <property type="match status" value="1"/>
</dbReference>
<gene>
    <name evidence="5" type="ORF">DES52_11033</name>
</gene>
<dbReference type="OrthoDB" id="9800108at2"/>
<evidence type="ECO:0000256" key="4">
    <source>
        <dbReference type="ARBA" id="ARBA00023239"/>
    </source>
</evidence>
<dbReference type="Gene3D" id="3.30.1360.20">
    <property type="entry name" value="Transcriptional coactivator/pterin dehydratase"/>
    <property type="match status" value="1"/>
</dbReference>
<dbReference type="PANTHER" id="PTHR12599">
    <property type="entry name" value="PTERIN-4-ALPHA-CARBINOLAMINE DEHYDRATASE"/>
    <property type="match status" value="1"/>
</dbReference>